<evidence type="ECO:0000259" key="5">
    <source>
        <dbReference type="PROSITE" id="PS51464"/>
    </source>
</evidence>
<dbReference type="InterPro" id="IPR009057">
    <property type="entry name" value="Homeodomain-like_sf"/>
</dbReference>
<reference evidence="7" key="1">
    <citation type="journal article" date="2021" name="ISME J.">
        <title>Evolutionary origin and ecological implication of a unique nif island in free-living Bradyrhizobium lineages.</title>
        <authorList>
            <person name="Tao J."/>
        </authorList>
    </citation>
    <scope>NUCLEOTIDE SEQUENCE [LARGE SCALE GENOMIC DNA]</scope>
    <source>
        <strain evidence="7">SZCCT0094</strain>
    </source>
</reference>
<keyword evidence="3" id="KW-0804">Transcription</keyword>
<evidence type="ECO:0000256" key="3">
    <source>
        <dbReference type="ARBA" id="ARBA00023163"/>
    </source>
</evidence>
<protein>
    <submittedName>
        <fullName evidence="6">MurR/RpiR family transcriptional regulator</fullName>
    </submittedName>
</protein>
<dbReference type="SUPFAM" id="SSF46689">
    <property type="entry name" value="Homeodomain-like"/>
    <property type="match status" value="1"/>
</dbReference>
<evidence type="ECO:0000259" key="4">
    <source>
        <dbReference type="PROSITE" id="PS51071"/>
    </source>
</evidence>
<feature type="domain" description="SIS" evidence="5">
    <location>
        <begin position="133"/>
        <end position="273"/>
    </location>
</feature>
<dbReference type="InterPro" id="IPR036388">
    <property type="entry name" value="WH-like_DNA-bd_sf"/>
</dbReference>
<dbReference type="InterPro" id="IPR035472">
    <property type="entry name" value="RpiR-like_SIS"/>
</dbReference>
<dbReference type="CDD" id="cd05013">
    <property type="entry name" value="SIS_RpiR"/>
    <property type="match status" value="1"/>
</dbReference>
<dbReference type="PANTHER" id="PTHR30514:SF1">
    <property type="entry name" value="HTH-TYPE TRANSCRIPTIONAL REGULATOR HEXR-RELATED"/>
    <property type="match status" value="1"/>
</dbReference>
<dbReference type="Proteomes" id="UP001314635">
    <property type="component" value="Unassembled WGS sequence"/>
</dbReference>
<sequence length="291" mass="31337">MVGSTFNSAPSVNGILSRIRELLPELPPKARQIAELIAAQPEPFVHKSITEVAEACDVSEGTIVSFCRRVGVRGFQELKIMLARDLIEPVRLIQEDLHRGDDPATVTDHIFAAHAASLQETRRLLSMEALAEATRLLREAQRIEIYGIGSSAPIAQDLSYRLLQLGLAANAIVDSHVQAVSAGMTGPGVATVTVSHSGSTVETVLATRLAQAAGARTIGITRLGKSPLAAHCEVLLYTVANETRYRPEAMSSRVAQLAIIDTLVSCCALTDTERSVGRLQHAARILSEKRY</sequence>
<dbReference type="Gene3D" id="3.40.50.10490">
    <property type="entry name" value="Glucose-6-phosphate isomerase like protein, domain 1"/>
    <property type="match status" value="1"/>
</dbReference>
<evidence type="ECO:0000256" key="2">
    <source>
        <dbReference type="ARBA" id="ARBA00023125"/>
    </source>
</evidence>
<evidence type="ECO:0000256" key="1">
    <source>
        <dbReference type="ARBA" id="ARBA00023015"/>
    </source>
</evidence>
<proteinExistence type="predicted"/>
<dbReference type="SUPFAM" id="SSF53697">
    <property type="entry name" value="SIS domain"/>
    <property type="match status" value="1"/>
</dbReference>
<dbReference type="InterPro" id="IPR001347">
    <property type="entry name" value="SIS_dom"/>
</dbReference>
<keyword evidence="2" id="KW-0238">DNA-binding</keyword>
<gene>
    <name evidence="6" type="ORF">JQ619_30965</name>
</gene>
<keyword evidence="1" id="KW-0805">Transcription regulation</keyword>
<dbReference type="RefSeq" id="WP_083780607.1">
    <property type="nucleotide sequence ID" value="NZ_JABFDP010000031.1"/>
</dbReference>
<keyword evidence="7" id="KW-1185">Reference proteome</keyword>
<dbReference type="Gene3D" id="1.10.10.10">
    <property type="entry name" value="Winged helix-like DNA-binding domain superfamily/Winged helix DNA-binding domain"/>
    <property type="match status" value="1"/>
</dbReference>
<dbReference type="PANTHER" id="PTHR30514">
    <property type="entry name" value="GLUCOKINASE"/>
    <property type="match status" value="1"/>
</dbReference>
<evidence type="ECO:0000313" key="6">
    <source>
        <dbReference type="EMBL" id="MBR1140189.1"/>
    </source>
</evidence>
<dbReference type="PROSITE" id="PS51464">
    <property type="entry name" value="SIS"/>
    <property type="match status" value="1"/>
</dbReference>
<dbReference type="Pfam" id="PF01418">
    <property type="entry name" value="HTH_6"/>
    <property type="match status" value="1"/>
</dbReference>
<accession>A0ABS5GFX5</accession>
<evidence type="ECO:0000313" key="7">
    <source>
        <dbReference type="Proteomes" id="UP001314635"/>
    </source>
</evidence>
<comment type="caution">
    <text evidence="6">The sequence shown here is derived from an EMBL/GenBank/DDBJ whole genome shotgun (WGS) entry which is preliminary data.</text>
</comment>
<dbReference type="PROSITE" id="PS51071">
    <property type="entry name" value="HTH_RPIR"/>
    <property type="match status" value="1"/>
</dbReference>
<organism evidence="6 7">
    <name type="scientific">Bradyrhizobium denitrificans</name>
    <dbReference type="NCBI Taxonomy" id="2734912"/>
    <lineage>
        <taxon>Bacteria</taxon>
        <taxon>Pseudomonadati</taxon>
        <taxon>Pseudomonadota</taxon>
        <taxon>Alphaproteobacteria</taxon>
        <taxon>Hyphomicrobiales</taxon>
        <taxon>Nitrobacteraceae</taxon>
        <taxon>Bradyrhizobium</taxon>
    </lineage>
</organism>
<dbReference type="InterPro" id="IPR046348">
    <property type="entry name" value="SIS_dom_sf"/>
</dbReference>
<dbReference type="InterPro" id="IPR047640">
    <property type="entry name" value="RpiR-like"/>
</dbReference>
<feature type="domain" description="HTH rpiR-type" evidence="4">
    <location>
        <begin position="13"/>
        <end position="89"/>
    </location>
</feature>
<dbReference type="InterPro" id="IPR000281">
    <property type="entry name" value="HTH_RpiR"/>
</dbReference>
<dbReference type="Pfam" id="PF01380">
    <property type="entry name" value="SIS"/>
    <property type="match status" value="1"/>
</dbReference>
<name>A0ABS5GFX5_9BRAD</name>
<dbReference type="EMBL" id="JAFCLK010000037">
    <property type="protein sequence ID" value="MBR1140189.1"/>
    <property type="molecule type" value="Genomic_DNA"/>
</dbReference>